<dbReference type="SMART" id="SM00184">
    <property type="entry name" value="RING"/>
    <property type="match status" value="1"/>
</dbReference>
<organism evidence="10 11">
    <name type="scientific">Periconia macrospinosa</name>
    <dbReference type="NCBI Taxonomy" id="97972"/>
    <lineage>
        <taxon>Eukaryota</taxon>
        <taxon>Fungi</taxon>
        <taxon>Dikarya</taxon>
        <taxon>Ascomycota</taxon>
        <taxon>Pezizomycotina</taxon>
        <taxon>Dothideomycetes</taxon>
        <taxon>Pleosporomycetidae</taxon>
        <taxon>Pleosporales</taxon>
        <taxon>Massarineae</taxon>
        <taxon>Periconiaceae</taxon>
        <taxon>Periconia</taxon>
    </lineage>
</organism>
<sequence>MSDPSTTTIPLPPSETVSDDDLCPICHLLLFSPVRTHCSHTLCASCMAQWASTSSLTNIIHSSTDISLRHFDATYDAAYDLTASCPMCRTYTSAAPDPTLALTLSQKYPATYSSRQVEEDIARGLRAAANGVEGIMILIGNRHRLENSAGGRQDEMMNQHDWTFFTRFSRTDIIKEVRVNLHPTFRPPRVTLHAPPFEVRRLGWGVFVIRATMRRRVRRMRRRGDLEGALDEGDA</sequence>
<dbReference type="GO" id="GO:0005737">
    <property type="term" value="C:cytoplasm"/>
    <property type="evidence" value="ECO:0007669"/>
    <property type="project" value="UniProtKB-SubCell"/>
</dbReference>
<keyword evidence="7" id="KW-0963">Cytoplasm</keyword>
<name>A0A2V1D1D1_9PLEO</name>
<evidence type="ECO:0000313" key="11">
    <source>
        <dbReference type="Proteomes" id="UP000244855"/>
    </source>
</evidence>
<keyword evidence="2 5" id="KW-0863">Zinc-finger</keyword>
<keyword evidence="7" id="KW-0805">Transcription regulation</keyword>
<keyword evidence="7" id="KW-0804">Transcription</keyword>
<comment type="subunit">
    <text evidence="7">Component of the SWR1 chromatin-remodeling complex and of the NuA4 histone acetyltransferase complex.</text>
</comment>
<dbReference type="PROSITE" id="PS50089">
    <property type="entry name" value="ZF_RING_2"/>
    <property type="match status" value="1"/>
</dbReference>
<evidence type="ECO:0000256" key="6">
    <source>
        <dbReference type="PROSITE-ProRule" id="PRU00376"/>
    </source>
</evidence>
<dbReference type="GO" id="GO:0006355">
    <property type="term" value="P:regulation of DNA-templated transcription"/>
    <property type="evidence" value="ECO:0007669"/>
    <property type="project" value="InterPro"/>
</dbReference>
<dbReference type="InterPro" id="IPR005033">
    <property type="entry name" value="YEATS"/>
</dbReference>
<dbReference type="InterPro" id="IPR017907">
    <property type="entry name" value="Znf_RING_CS"/>
</dbReference>
<accession>A0A2V1D1D1</accession>
<dbReference type="GO" id="GO:0006281">
    <property type="term" value="P:DNA repair"/>
    <property type="evidence" value="ECO:0007669"/>
    <property type="project" value="UniProtKB-UniRule"/>
</dbReference>
<evidence type="ECO:0000256" key="3">
    <source>
        <dbReference type="ARBA" id="ARBA00022833"/>
    </source>
</evidence>
<dbReference type="PROSITE" id="PS51037">
    <property type="entry name" value="YEATS"/>
    <property type="match status" value="1"/>
</dbReference>
<protein>
    <recommendedName>
        <fullName evidence="7">Protein AF-9 homolog</fullName>
    </recommendedName>
</protein>
<dbReference type="InterPro" id="IPR013083">
    <property type="entry name" value="Znf_RING/FYVE/PHD"/>
</dbReference>
<dbReference type="STRING" id="97972.A0A2V1D1D1"/>
<dbReference type="GO" id="GO:0000812">
    <property type="term" value="C:Swr1 complex"/>
    <property type="evidence" value="ECO:0007669"/>
    <property type="project" value="UniProtKB-UniRule"/>
</dbReference>
<keyword evidence="7" id="KW-0156">Chromatin regulator</keyword>
<comment type="function">
    <text evidence="7">Component of the SWR1 complex which mediates the ATP-dependent exchange of histone H2A for an H2A variant leading to transcriptional regulation of selected genes by chromatin remodeling. Component of the NuA4 histone acetyltransferase complex which is involved in transcriptional activation of selected genes principally by acetylation of nucleosomal histones H4 and H2A. The NuA4 complex is also involved in DNA repair. Yaf9 may also be required for viability in conditions in which the structural integrity of the spindle is compromised.</text>
</comment>
<keyword evidence="11" id="KW-1185">Reference proteome</keyword>
<keyword evidence="4 6" id="KW-0539">Nucleus</keyword>
<keyword evidence="7" id="KW-0010">Activator</keyword>
<reference evidence="10 11" key="1">
    <citation type="journal article" date="2018" name="Sci. Rep.">
        <title>Comparative genomics provides insights into the lifestyle and reveals functional heterogeneity of dark septate endophytic fungi.</title>
        <authorList>
            <person name="Knapp D.G."/>
            <person name="Nemeth J.B."/>
            <person name="Barry K."/>
            <person name="Hainaut M."/>
            <person name="Henrissat B."/>
            <person name="Johnson J."/>
            <person name="Kuo A."/>
            <person name="Lim J.H.P."/>
            <person name="Lipzen A."/>
            <person name="Nolan M."/>
            <person name="Ohm R.A."/>
            <person name="Tamas L."/>
            <person name="Grigoriev I.V."/>
            <person name="Spatafora J.W."/>
            <person name="Nagy L.G."/>
            <person name="Kovacs G.M."/>
        </authorList>
    </citation>
    <scope>NUCLEOTIDE SEQUENCE [LARGE SCALE GENOMIC DNA]</scope>
    <source>
        <strain evidence="10 11">DSE2036</strain>
    </source>
</reference>
<evidence type="ECO:0000313" key="10">
    <source>
        <dbReference type="EMBL" id="PVH91848.1"/>
    </source>
</evidence>
<keyword evidence="7" id="KW-0175">Coiled coil</keyword>
<keyword evidence="1" id="KW-0479">Metal-binding</keyword>
<proteinExistence type="inferred from homology"/>
<dbReference type="Proteomes" id="UP000244855">
    <property type="component" value="Unassembled WGS sequence"/>
</dbReference>
<feature type="domain" description="YEATS" evidence="9">
    <location>
        <begin position="127"/>
        <end position="235"/>
    </location>
</feature>
<dbReference type="OrthoDB" id="1630758at2759"/>
<feature type="domain" description="RING-type" evidence="8">
    <location>
        <begin position="23"/>
        <end position="89"/>
    </location>
</feature>
<evidence type="ECO:0000256" key="5">
    <source>
        <dbReference type="PROSITE-ProRule" id="PRU00175"/>
    </source>
</evidence>
<dbReference type="InterPro" id="IPR038704">
    <property type="entry name" value="YEAST_sf"/>
</dbReference>
<dbReference type="Gene3D" id="2.60.40.1970">
    <property type="entry name" value="YEATS domain"/>
    <property type="match status" value="1"/>
</dbReference>
<evidence type="ECO:0000256" key="2">
    <source>
        <dbReference type="ARBA" id="ARBA00022771"/>
    </source>
</evidence>
<comment type="subcellular location">
    <subcellularLocation>
        <location evidence="7">Nucleus</location>
    </subcellularLocation>
    <subcellularLocation>
        <location evidence="7">Cytoplasm</location>
    </subcellularLocation>
</comment>
<keyword evidence="3" id="KW-0862">Zinc</keyword>
<dbReference type="Pfam" id="PF21363">
    <property type="entry name" value="TRAF3_RING"/>
    <property type="match status" value="1"/>
</dbReference>
<evidence type="ECO:0000256" key="7">
    <source>
        <dbReference type="RuleBase" id="RU367117"/>
    </source>
</evidence>
<dbReference type="GO" id="GO:0006325">
    <property type="term" value="P:chromatin organization"/>
    <property type="evidence" value="ECO:0007669"/>
    <property type="project" value="UniProtKB-KW"/>
</dbReference>
<keyword evidence="7" id="KW-0227">DNA damage</keyword>
<dbReference type="Gene3D" id="3.30.40.10">
    <property type="entry name" value="Zinc/RING finger domain, C3HC4 (zinc finger)"/>
    <property type="match status" value="1"/>
</dbReference>
<comment type="similarity">
    <text evidence="7">Belongs to the YAF9 family.</text>
</comment>
<dbReference type="AlphaFoldDB" id="A0A2V1D1D1"/>
<dbReference type="GO" id="GO:0008270">
    <property type="term" value="F:zinc ion binding"/>
    <property type="evidence" value="ECO:0007669"/>
    <property type="project" value="UniProtKB-KW"/>
</dbReference>
<dbReference type="PANTHER" id="PTHR23195">
    <property type="entry name" value="YEATS DOMAIN"/>
    <property type="match status" value="1"/>
</dbReference>
<dbReference type="InterPro" id="IPR049440">
    <property type="entry name" value="TRAF3/5_RING"/>
</dbReference>
<dbReference type="PROSITE" id="PS00518">
    <property type="entry name" value="ZF_RING_1"/>
    <property type="match status" value="1"/>
</dbReference>
<gene>
    <name evidence="7" type="primary">YAF9</name>
    <name evidence="10" type="ORF">DM02DRAFT_311846</name>
</gene>
<comment type="domain">
    <text evidence="7">The coiled-coil domain is required for assembly into the NuA4 complex.</text>
</comment>
<dbReference type="Pfam" id="PF03366">
    <property type="entry name" value="YEATS"/>
    <property type="match status" value="1"/>
</dbReference>
<dbReference type="SUPFAM" id="SSF57850">
    <property type="entry name" value="RING/U-box"/>
    <property type="match status" value="1"/>
</dbReference>
<dbReference type="InterPro" id="IPR001841">
    <property type="entry name" value="Znf_RING"/>
</dbReference>
<dbReference type="EMBL" id="KZ805768">
    <property type="protein sequence ID" value="PVH91848.1"/>
    <property type="molecule type" value="Genomic_DNA"/>
</dbReference>
<evidence type="ECO:0000256" key="4">
    <source>
        <dbReference type="ARBA" id="ARBA00023242"/>
    </source>
</evidence>
<dbReference type="InterPro" id="IPR055129">
    <property type="entry name" value="YEATS_dom"/>
</dbReference>
<keyword evidence="7" id="KW-0234">DNA repair</keyword>
<evidence type="ECO:0000256" key="1">
    <source>
        <dbReference type="ARBA" id="ARBA00022723"/>
    </source>
</evidence>
<evidence type="ECO:0000259" key="9">
    <source>
        <dbReference type="PROSITE" id="PS51037"/>
    </source>
</evidence>
<evidence type="ECO:0000259" key="8">
    <source>
        <dbReference type="PROSITE" id="PS50089"/>
    </source>
</evidence>